<keyword evidence="9" id="KW-1185">Reference proteome</keyword>
<dbReference type="AlphaFoldDB" id="A0A3M0CSB4"/>
<evidence type="ECO:0000256" key="3">
    <source>
        <dbReference type="ARBA" id="ARBA00022692"/>
    </source>
</evidence>
<evidence type="ECO:0000313" key="9">
    <source>
        <dbReference type="Proteomes" id="UP000271227"/>
    </source>
</evidence>
<feature type="domain" description="Prepilin type IV endopeptidase peptidase" evidence="7">
    <location>
        <begin position="8"/>
        <end position="113"/>
    </location>
</feature>
<protein>
    <submittedName>
        <fullName evidence="8">Prepilin peptidase CpaA</fullName>
    </submittedName>
</protein>
<keyword evidence="4 6" id="KW-1133">Transmembrane helix</keyword>
<evidence type="ECO:0000256" key="4">
    <source>
        <dbReference type="ARBA" id="ARBA00022989"/>
    </source>
</evidence>
<keyword evidence="5 6" id="KW-0472">Membrane</keyword>
<keyword evidence="2" id="KW-1003">Cell membrane</keyword>
<sequence>MVALHGLAILFLVAAAAHDLRDRRIDNRIVLAVAGTGMALAVHAWSMGTGGLSAAIVPVLVAVAAGLPFVGLFALGLMGGGDVKLIAATSLVAGPAQTADFLILTCLMGGLVAGLIWVRGIALGRCAGHSRDTDCQTVPYGVAIAGAGIWISLSAIAGALPAEIAS</sequence>
<reference evidence="8 9" key="1">
    <citation type="submission" date="2018-10" db="EMBL/GenBank/DDBJ databases">
        <title>Genomic Encyclopedia of Archaeal and Bacterial Type Strains, Phase II (KMG-II): from individual species to whole genera.</title>
        <authorList>
            <person name="Goeker M."/>
        </authorList>
    </citation>
    <scope>NUCLEOTIDE SEQUENCE [LARGE SCALE GENOMIC DNA]</scope>
    <source>
        <strain evidence="8 9">DSM 25217</strain>
    </source>
</reference>
<feature type="transmembrane region" description="Helical" evidence="6">
    <location>
        <begin position="27"/>
        <end position="45"/>
    </location>
</feature>
<comment type="caution">
    <text evidence="8">The sequence shown here is derived from an EMBL/GenBank/DDBJ whole genome shotgun (WGS) entry which is preliminary data.</text>
</comment>
<feature type="transmembrane region" description="Helical" evidence="6">
    <location>
        <begin position="52"/>
        <end position="78"/>
    </location>
</feature>
<dbReference type="InParanoid" id="A0A3M0CSB4"/>
<evidence type="ECO:0000313" key="8">
    <source>
        <dbReference type="EMBL" id="RMB12494.1"/>
    </source>
</evidence>
<dbReference type="GO" id="GO:0004190">
    <property type="term" value="F:aspartic-type endopeptidase activity"/>
    <property type="evidence" value="ECO:0007669"/>
    <property type="project" value="InterPro"/>
</dbReference>
<accession>A0A3M0CSB4</accession>
<comment type="subcellular location">
    <subcellularLocation>
        <location evidence="1">Cell membrane</location>
        <topology evidence="1">Multi-pass membrane protein</topology>
    </subcellularLocation>
</comment>
<gene>
    <name evidence="8" type="ORF">BXY39_0992</name>
</gene>
<feature type="transmembrane region" description="Helical" evidence="6">
    <location>
        <begin position="98"/>
        <end position="118"/>
    </location>
</feature>
<proteinExistence type="predicted"/>
<dbReference type="Gene3D" id="1.20.120.1220">
    <property type="match status" value="1"/>
</dbReference>
<dbReference type="Proteomes" id="UP000271227">
    <property type="component" value="Unassembled WGS sequence"/>
</dbReference>
<evidence type="ECO:0000256" key="1">
    <source>
        <dbReference type="ARBA" id="ARBA00004651"/>
    </source>
</evidence>
<keyword evidence="3 6" id="KW-0812">Transmembrane</keyword>
<dbReference type="RefSeq" id="WP_121937660.1">
    <property type="nucleotide sequence ID" value="NZ_REFR01000009.1"/>
</dbReference>
<name>A0A3M0CSB4_9PROT</name>
<dbReference type="PANTHER" id="PTHR36506:SF1">
    <property type="entry name" value="PREFLAGELLIN PEPTIDASE"/>
    <property type="match status" value="1"/>
</dbReference>
<dbReference type="PANTHER" id="PTHR36506">
    <property type="entry name" value="PREFLAGELLIN PEPTIDASE"/>
    <property type="match status" value="1"/>
</dbReference>
<dbReference type="EMBL" id="REFR01000009">
    <property type="protein sequence ID" value="RMB12494.1"/>
    <property type="molecule type" value="Genomic_DNA"/>
</dbReference>
<dbReference type="Pfam" id="PF01478">
    <property type="entry name" value="Peptidase_A24"/>
    <property type="match status" value="1"/>
</dbReference>
<dbReference type="InterPro" id="IPR052218">
    <property type="entry name" value="Preflagellin_Peptidase"/>
</dbReference>
<organism evidence="8 9">
    <name type="scientific">Eilatimonas milleporae</name>
    <dbReference type="NCBI Taxonomy" id="911205"/>
    <lineage>
        <taxon>Bacteria</taxon>
        <taxon>Pseudomonadati</taxon>
        <taxon>Pseudomonadota</taxon>
        <taxon>Alphaproteobacteria</taxon>
        <taxon>Kordiimonadales</taxon>
        <taxon>Kordiimonadaceae</taxon>
        <taxon>Eilatimonas</taxon>
    </lineage>
</organism>
<evidence type="ECO:0000259" key="7">
    <source>
        <dbReference type="Pfam" id="PF01478"/>
    </source>
</evidence>
<evidence type="ECO:0000256" key="6">
    <source>
        <dbReference type="SAM" id="Phobius"/>
    </source>
</evidence>
<dbReference type="GO" id="GO:0005886">
    <property type="term" value="C:plasma membrane"/>
    <property type="evidence" value="ECO:0007669"/>
    <property type="project" value="UniProtKB-SubCell"/>
</dbReference>
<evidence type="ECO:0000256" key="2">
    <source>
        <dbReference type="ARBA" id="ARBA00022475"/>
    </source>
</evidence>
<dbReference type="OrthoDB" id="5329005at2"/>
<evidence type="ECO:0000256" key="5">
    <source>
        <dbReference type="ARBA" id="ARBA00023136"/>
    </source>
</evidence>
<feature type="transmembrane region" description="Helical" evidence="6">
    <location>
        <begin position="138"/>
        <end position="160"/>
    </location>
</feature>
<dbReference type="InterPro" id="IPR000045">
    <property type="entry name" value="Prepilin_IV_endopep_pep"/>
</dbReference>